<dbReference type="Gene3D" id="1.10.12.10">
    <property type="entry name" value="Lyase 2-enoyl-coa Hydratase, Chain A, domain 2"/>
    <property type="match status" value="1"/>
</dbReference>
<sequence length="265" mass="26527">MSDLPPPAVLVEDQGPVRVVTINRQNAHNALNREVLCGLKSAVMEAPGARARAVVLTGAGRKAFCAGADLKELVGLGPDDAYAVLADGQATLRAIERSTVPVIAAVNGLALGGGFELVLASTFSVLADHATLGLPEAGLGLIPGYGGTQRLPRLIGRAAAAHVMVTGARIDAARAFAWGLTPVEPVAGDPCEAALHLAREVATKGPQAVRAILAALDMGADAAIDAGLAMETGLAAVATSGPEGAEGVAAFLAKRAPAFAAGGDR</sequence>
<dbReference type="GO" id="GO:0006635">
    <property type="term" value="P:fatty acid beta-oxidation"/>
    <property type="evidence" value="ECO:0007669"/>
    <property type="project" value="TreeGrafter"/>
</dbReference>
<dbReference type="SUPFAM" id="SSF52096">
    <property type="entry name" value="ClpP/crotonase"/>
    <property type="match status" value="1"/>
</dbReference>
<dbReference type="PANTHER" id="PTHR11941:SF54">
    <property type="entry name" value="ENOYL-COA HYDRATASE, MITOCHONDRIAL"/>
    <property type="match status" value="1"/>
</dbReference>
<dbReference type="InterPro" id="IPR029045">
    <property type="entry name" value="ClpP/crotonase-like_dom_sf"/>
</dbReference>
<dbReference type="Gene3D" id="3.90.226.10">
    <property type="entry name" value="2-enoyl-CoA Hydratase, Chain A, domain 1"/>
    <property type="match status" value="1"/>
</dbReference>
<dbReference type="InterPro" id="IPR014748">
    <property type="entry name" value="Enoyl-CoA_hydra_C"/>
</dbReference>
<proteinExistence type="inferred from homology"/>
<evidence type="ECO:0000313" key="5">
    <source>
        <dbReference type="EMBL" id="RSM80924.1"/>
    </source>
</evidence>
<evidence type="ECO:0000256" key="4">
    <source>
        <dbReference type="ARBA" id="ARBA00023717"/>
    </source>
</evidence>
<dbReference type="Pfam" id="PF00378">
    <property type="entry name" value="ECH_1"/>
    <property type="match status" value="1"/>
</dbReference>
<accession>A0A428Z412</accession>
<comment type="catalytic activity">
    <reaction evidence="4">
        <text>a 4-saturated-(3S)-3-hydroxyacyl-CoA = a (3E)-enoyl-CoA + H2O</text>
        <dbReference type="Rhea" id="RHEA:20724"/>
        <dbReference type="ChEBI" id="CHEBI:15377"/>
        <dbReference type="ChEBI" id="CHEBI:58521"/>
        <dbReference type="ChEBI" id="CHEBI:137480"/>
        <dbReference type="EC" id="4.2.1.17"/>
    </reaction>
</comment>
<evidence type="ECO:0000313" key="6">
    <source>
        <dbReference type="Proteomes" id="UP000287547"/>
    </source>
</evidence>
<reference evidence="5 6" key="1">
    <citation type="submission" date="2018-05" db="EMBL/GenBank/DDBJ databases">
        <title>Evolution of GPA BGCs.</title>
        <authorList>
            <person name="Waglechner N."/>
            <person name="Wright G.D."/>
        </authorList>
    </citation>
    <scope>NUCLEOTIDE SEQUENCE [LARGE SCALE GENOMIC DNA]</scope>
    <source>
        <strain evidence="5 6">A82846</strain>
    </source>
</reference>
<dbReference type="Proteomes" id="UP000287547">
    <property type="component" value="Unassembled WGS sequence"/>
</dbReference>
<name>A0A428Z412_KIBAR</name>
<comment type="caution">
    <text evidence="5">The sequence shown here is derived from an EMBL/GenBank/DDBJ whole genome shotgun (WGS) entry which is preliminary data.</text>
</comment>
<dbReference type="RefSeq" id="WP_037273656.1">
    <property type="nucleotide sequence ID" value="NZ_QHKI01000027.1"/>
</dbReference>
<dbReference type="EMBL" id="QHKI01000027">
    <property type="protein sequence ID" value="RSM80924.1"/>
    <property type="molecule type" value="Genomic_DNA"/>
</dbReference>
<dbReference type="AlphaFoldDB" id="A0A428Z412"/>
<comment type="catalytic activity">
    <reaction evidence="3">
        <text>a (3S)-3-hydroxyacyl-CoA = a (2E)-enoyl-CoA + H2O</text>
        <dbReference type="Rhea" id="RHEA:16105"/>
        <dbReference type="ChEBI" id="CHEBI:15377"/>
        <dbReference type="ChEBI" id="CHEBI:57318"/>
        <dbReference type="ChEBI" id="CHEBI:58856"/>
        <dbReference type="EC" id="4.2.1.17"/>
    </reaction>
</comment>
<dbReference type="PANTHER" id="PTHR11941">
    <property type="entry name" value="ENOYL-COA HYDRATASE-RELATED"/>
    <property type="match status" value="1"/>
</dbReference>
<organism evidence="5 6">
    <name type="scientific">Kibdelosporangium aridum</name>
    <dbReference type="NCBI Taxonomy" id="2030"/>
    <lineage>
        <taxon>Bacteria</taxon>
        <taxon>Bacillati</taxon>
        <taxon>Actinomycetota</taxon>
        <taxon>Actinomycetes</taxon>
        <taxon>Pseudonocardiales</taxon>
        <taxon>Pseudonocardiaceae</taxon>
        <taxon>Kibdelosporangium</taxon>
    </lineage>
</organism>
<gene>
    <name evidence="5" type="ORF">DMH04_28910</name>
</gene>
<evidence type="ECO:0000256" key="2">
    <source>
        <dbReference type="ARBA" id="ARBA00023239"/>
    </source>
</evidence>
<protein>
    <submittedName>
        <fullName evidence="5">Crotonase</fullName>
    </submittedName>
</protein>
<dbReference type="CDD" id="cd06558">
    <property type="entry name" value="crotonase-like"/>
    <property type="match status" value="1"/>
</dbReference>
<evidence type="ECO:0000256" key="1">
    <source>
        <dbReference type="ARBA" id="ARBA00005254"/>
    </source>
</evidence>
<dbReference type="GO" id="GO:0004300">
    <property type="term" value="F:enoyl-CoA hydratase activity"/>
    <property type="evidence" value="ECO:0007669"/>
    <property type="project" value="UniProtKB-EC"/>
</dbReference>
<dbReference type="OrthoDB" id="8452484at2"/>
<keyword evidence="2" id="KW-0456">Lyase</keyword>
<evidence type="ECO:0000256" key="3">
    <source>
        <dbReference type="ARBA" id="ARBA00023709"/>
    </source>
</evidence>
<dbReference type="InterPro" id="IPR001753">
    <property type="entry name" value="Enoyl-CoA_hydra/iso"/>
</dbReference>
<comment type="similarity">
    <text evidence="1">Belongs to the enoyl-CoA hydratase/isomerase family.</text>
</comment>